<organism evidence="2 3">
    <name type="scientific">Trichoderma asperellum (strain ATCC 204424 / CBS 433.97 / NBRC 101777)</name>
    <dbReference type="NCBI Taxonomy" id="1042311"/>
    <lineage>
        <taxon>Eukaryota</taxon>
        <taxon>Fungi</taxon>
        <taxon>Dikarya</taxon>
        <taxon>Ascomycota</taxon>
        <taxon>Pezizomycotina</taxon>
        <taxon>Sordariomycetes</taxon>
        <taxon>Hypocreomycetidae</taxon>
        <taxon>Hypocreales</taxon>
        <taxon>Hypocreaceae</taxon>
        <taxon>Trichoderma</taxon>
    </lineage>
</organism>
<protein>
    <submittedName>
        <fullName evidence="2">Uncharacterized protein</fullName>
    </submittedName>
</protein>
<dbReference type="EMBL" id="KZ679262">
    <property type="protein sequence ID" value="PTB40630.1"/>
    <property type="molecule type" value="Genomic_DNA"/>
</dbReference>
<dbReference type="Proteomes" id="UP000240493">
    <property type="component" value="Unassembled WGS sequence"/>
</dbReference>
<proteinExistence type="predicted"/>
<reference evidence="2 3" key="1">
    <citation type="submission" date="2016-07" db="EMBL/GenBank/DDBJ databases">
        <title>Multiple horizontal gene transfer events from other fungi enriched the ability of initially mycotrophic Trichoderma (Ascomycota) to feed on dead plant biomass.</title>
        <authorList>
            <consortium name="DOE Joint Genome Institute"/>
            <person name="Aerts A."/>
            <person name="Atanasova L."/>
            <person name="Chenthamara K."/>
            <person name="Zhang J."/>
            <person name="Grujic M."/>
            <person name="Henrissat B."/>
            <person name="Kuo A."/>
            <person name="Salamov A."/>
            <person name="Lipzen A."/>
            <person name="Labutti K."/>
            <person name="Barry K."/>
            <person name="Miao Y."/>
            <person name="Rahimi M.J."/>
            <person name="Shen Q."/>
            <person name="Grigoriev I.V."/>
            <person name="Kubicek C.P."/>
            <person name="Druzhinina I.S."/>
        </authorList>
    </citation>
    <scope>NUCLEOTIDE SEQUENCE [LARGE SCALE GENOMIC DNA]</scope>
    <source>
        <strain evidence="2 3">CBS 433.97</strain>
    </source>
</reference>
<evidence type="ECO:0000313" key="3">
    <source>
        <dbReference type="Proteomes" id="UP000240493"/>
    </source>
</evidence>
<evidence type="ECO:0000256" key="1">
    <source>
        <dbReference type="SAM" id="MobiDB-lite"/>
    </source>
</evidence>
<feature type="region of interest" description="Disordered" evidence="1">
    <location>
        <begin position="73"/>
        <end position="104"/>
    </location>
</feature>
<accession>A0A2T3Z784</accession>
<gene>
    <name evidence="2" type="ORF">M441DRAFT_409502</name>
</gene>
<name>A0A2T3Z784_TRIA4</name>
<feature type="compositionally biased region" description="Basic and acidic residues" evidence="1">
    <location>
        <begin position="82"/>
        <end position="102"/>
    </location>
</feature>
<dbReference type="AlphaFoldDB" id="A0A2T3Z784"/>
<sequence>MAAFSFPLFLVSKVSSAKKRAQQRLPCGSGFWADGRWGRVRRPLVEAGVRDLLVSVWYRCAVLRKHQRGQQMKTGWQFHAKTAKEDGRNGGVDKRQRREARTRATPKLLFVNSRGVDGEVVPAGAL</sequence>
<keyword evidence="3" id="KW-1185">Reference proteome</keyword>
<evidence type="ECO:0000313" key="2">
    <source>
        <dbReference type="EMBL" id="PTB40630.1"/>
    </source>
</evidence>